<protein>
    <submittedName>
        <fullName evidence="3">MarR family winged helix-turn-helix transcriptional regulator</fullName>
    </submittedName>
</protein>
<dbReference type="Pfam" id="PF12802">
    <property type="entry name" value="MarR_2"/>
    <property type="match status" value="1"/>
</dbReference>
<sequence>MEDPQVAAVERAMVAIRRSQTRRALQRLAGDVELDPALFGVIDAVEEGAEAATVTSVAGRMGVDQPRASRLVARAVEAGLLRRVADPADGRRSTLELTELGAGHAERVHRFRREVFDAAMRGWSEHERREFARLLTAFVAELGGRHREGGRVEHPLPPDVPASRSNRGPDSSGLDQAEPVTETNPEPGR</sequence>
<reference evidence="4" key="1">
    <citation type="journal article" date="2019" name="Int. J. Syst. Evol. Microbiol.">
        <title>The Global Catalogue of Microorganisms (GCM) 10K type strain sequencing project: providing services to taxonomists for standard genome sequencing and annotation.</title>
        <authorList>
            <consortium name="The Broad Institute Genomics Platform"/>
            <consortium name="The Broad Institute Genome Sequencing Center for Infectious Disease"/>
            <person name="Wu L."/>
            <person name="Ma J."/>
        </authorList>
    </citation>
    <scope>NUCLEOTIDE SEQUENCE [LARGE SCALE GENOMIC DNA]</scope>
    <source>
        <strain evidence="4">JCM 10083</strain>
    </source>
</reference>
<feature type="domain" description="HTH marR-type" evidence="2">
    <location>
        <begin position="2"/>
        <end position="140"/>
    </location>
</feature>
<dbReference type="RefSeq" id="WP_343966719.1">
    <property type="nucleotide sequence ID" value="NZ_BAAAGK010000044.1"/>
</dbReference>
<comment type="caution">
    <text evidence="3">The sequence shown here is derived from an EMBL/GenBank/DDBJ whole genome shotgun (WGS) entry which is preliminary data.</text>
</comment>
<name>A0ABW2T9L2_9ACTN</name>
<keyword evidence="4" id="KW-1185">Reference proteome</keyword>
<dbReference type="EMBL" id="JBHTEE010000001">
    <property type="protein sequence ID" value="MFC7604931.1"/>
    <property type="molecule type" value="Genomic_DNA"/>
</dbReference>
<dbReference type="InterPro" id="IPR036388">
    <property type="entry name" value="WH-like_DNA-bd_sf"/>
</dbReference>
<dbReference type="InterPro" id="IPR000835">
    <property type="entry name" value="HTH_MarR-typ"/>
</dbReference>
<organism evidence="3 4">
    <name type="scientific">Streptosporangium amethystogenes subsp. fukuiense</name>
    <dbReference type="NCBI Taxonomy" id="698418"/>
    <lineage>
        <taxon>Bacteria</taxon>
        <taxon>Bacillati</taxon>
        <taxon>Actinomycetota</taxon>
        <taxon>Actinomycetes</taxon>
        <taxon>Streptosporangiales</taxon>
        <taxon>Streptosporangiaceae</taxon>
        <taxon>Streptosporangium</taxon>
    </lineage>
</organism>
<feature type="region of interest" description="Disordered" evidence="1">
    <location>
        <begin position="145"/>
        <end position="189"/>
    </location>
</feature>
<evidence type="ECO:0000256" key="1">
    <source>
        <dbReference type="SAM" id="MobiDB-lite"/>
    </source>
</evidence>
<dbReference type="PANTHER" id="PTHR33164:SF57">
    <property type="entry name" value="MARR-FAMILY TRANSCRIPTIONAL REGULATOR"/>
    <property type="match status" value="1"/>
</dbReference>
<dbReference type="PANTHER" id="PTHR33164">
    <property type="entry name" value="TRANSCRIPTIONAL REGULATOR, MARR FAMILY"/>
    <property type="match status" value="1"/>
</dbReference>
<dbReference type="SMART" id="SM00347">
    <property type="entry name" value="HTH_MARR"/>
    <property type="match status" value="1"/>
</dbReference>
<dbReference type="InterPro" id="IPR039422">
    <property type="entry name" value="MarR/SlyA-like"/>
</dbReference>
<gene>
    <name evidence="3" type="ORF">ACFQVD_32980</name>
</gene>
<evidence type="ECO:0000313" key="3">
    <source>
        <dbReference type="EMBL" id="MFC7604931.1"/>
    </source>
</evidence>
<dbReference type="SUPFAM" id="SSF46785">
    <property type="entry name" value="Winged helix' DNA-binding domain"/>
    <property type="match status" value="1"/>
</dbReference>
<accession>A0ABW2T9L2</accession>
<evidence type="ECO:0000313" key="4">
    <source>
        <dbReference type="Proteomes" id="UP001596514"/>
    </source>
</evidence>
<dbReference type="PROSITE" id="PS50995">
    <property type="entry name" value="HTH_MARR_2"/>
    <property type="match status" value="1"/>
</dbReference>
<feature type="compositionally biased region" description="Basic and acidic residues" evidence="1">
    <location>
        <begin position="145"/>
        <end position="156"/>
    </location>
</feature>
<dbReference type="InterPro" id="IPR036390">
    <property type="entry name" value="WH_DNA-bd_sf"/>
</dbReference>
<evidence type="ECO:0000259" key="2">
    <source>
        <dbReference type="PROSITE" id="PS50995"/>
    </source>
</evidence>
<dbReference type="Proteomes" id="UP001596514">
    <property type="component" value="Unassembled WGS sequence"/>
</dbReference>
<dbReference type="Gene3D" id="1.10.10.10">
    <property type="entry name" value="Winged helix-like DNA-binding domain superfamily/Winged helix DNA-binding domain"/>
    <property type="match status" value="1"/>
</dbReference>
<proteinExistence type="predicted"/>